<reference evidence="1" key="1">
    <citation type="submission" date="2022-11" db="EMBL/GenBank/DDBJ databases">
        <authorList>
            <person name="Petersen C."/>
        </authorList>
    </citation>
    <scope>NUCLEOTIDE SEQUENCE</scope>
    <source>
        <strain evidence="1">IBT 30069</strain>
    </source>
</reference>
<organism evidence="1 2">
    <name type="scientific">Penicillium angulare</name>
    <dbReference type="NCBI Taxonomy" id="116970"/>
    <lineage>
        <taxon>Eukaryota</taxon>
        <taxon>Fungi</taxon>
        <taxon>Dikarya</taxon>
        <taxon>Ascomycota</taxon>
        <taxon>Pezizomycotina</taxon>
        <taxon>Eurotiomycetes</taxon>
        <taxon>Eurotiomycetidae</taxon>
        <taxon>Eurotiales</taxon>
        <taxon>Aspergillaceae</taxon>
        <taxon>Penicillium</taxon>
    </lineage>
</organism>
<dbReference type="Proteomes" id="UP001149165">
    <property type="component" value="Unassembled WGS sequence"/>
</dbReference>
<gene>
    <name evidence="1" type="ORF">N7456_012016</name>
</gene>
<sequence length="404" mass="45955">MSHHTEYSQVSFGTERSNDEFGSLNITLPEGVIRDAAVIESRYILVRITENDVDEFLSSFRSSYDAQGWVSSALKCLEGSWRVSSDALLSMESLWTNTHRLQSEDYEYQEVFYMNMTISIFMADDWKPVRQLACLAVSKDALDALATKSGCMATFGYDANPEVEASSIEGVLERTLNQSIMDNLTAAVSMVCLSSCFYKQGRKMHNHLHVGQSSEMSTGLRFDRSPRMAQLVNYVYANHNFGEGEYFYSYFCSSRSQTKNMIQYRGATIEMWPQLPRLVLESEQQGVLVDGASDNTGLPRRGLFIFSEWLDYQSFSRVVDRVFQEGIYFKTLQLGPTFLSSVGFGYLNRPLRFNHEWRDQACSEVSMQWRQKLEDMMAAQGYHEGAALSCPIMVSSDEETETGE</sequence>
<dbReference type="EMBL" id="JAPQKH010000007">
    <property type="protein sequence ID" value="KAJ5088400.1"/>
    <property type="molecule type" value="Genomic_DNA"/>
</dbReference>
<keyword evidence="2" id="KW-1185">Reference proteome</keyword>
<name>A0A9W9EV32_9EURO</name>
<reference evidence="1" key="2">
    <citation type="journal article" date="2023" name="IMA Fungus">
        <title>Comparative genomic study of the Penicillium genus elucidates a diverse pangenome and 15 lateral gene transfer events.</title>
        <authorList>
            <person name="Petersen C."/>
            <person name="Sorensen T."/>
            <person name="Nielsen M.R."/>
            <person name="Sondergaard T.E."/>
            <person name="Sorensen J.L."/>
            <person name="Fitzpatrick D.A."/>
            <person name="Frisvad J.C."/>
            <person name="Nielsen K.L."/>
        </authorList>
    </citation>
    <scope>NUCLEOTIDE SEQUENCE</scope>
    <source>
        <strain evidence="1">IBT 30069</strain>
    </source>
</reference>
<proteinExistence type="predicted"/>
<evidence type="ECO:0000313" key="2">
    <source>
        <dbReference type="Proteomes" id="UP001149165"/>
    </source>
</evidence>
<dbReference type="OrthoDB" id="3538597at2759"/>
<evidence type="ECO:0000313" key="1">
    <source>
        <dbReference type="EMBL" id="KAJ5088400.1"/>
    </source>
</evidence>
<comment type="caution">
    <text evidence="1">The sequence shown here is derived from an EMBL/GenBank/DDBJ whole genome shotgun (WGS) entry which is preliminary data.</text>
</comment>
<protein>
    <submittedName>
        <fullName evidence="1">Uncharacterized protein</fullName>
    </submittedName>
</protein>
<accession>A0A9W9EV32</accession>
<dbReference type="AlphaFoldDB" id="A0A9W9EV32"/>